<dbReference type="Proteomes" id="UP000192906">
    <property type="component" value="Unassembled WGS sequence"/>
</dbReference>
<keyword evidence="3" id="KW-1185">Reference proteome</keyword>
<feature type="domain" description="AAA" evidence="1">
    <location>
        <begin position="1"/>
        <end position="155"/>
    </location>
</feature>
<evidence type="ECO:0000313" key="3">
    <source>
        <dbReference type="Proteomes" id="UP000192906"/>
    </source>
</evidence>
<evidence type="ECO:0000259" key="1">
    <source>
        <dbReference type="Pfam" id="PF13614"/>
    </source>
</evidence>
<dbReference type="InterPro" id="IPR027417">
    <property type="entry name" value="P-loop_NTPase"/>
</dbReference>
<sequence length="268" mass="30451">MKTLACYNMKGGVGKTTTAVNIAYLSARNGYRTLVWDLDPQGAASFHLGVDLLQKTKLKKIIKDQKLIQTLIEPSPYKNLNVIPAGFEYRNMDIVLDDSKKAKKNINKILDSLKDSFDVFIFDCPPSISSLSDAVFATSDYIIMPMIPAVLSEQTFIKVREYMAGMEESKAEIIPFFNMFDRRKSVHRSLVLKHKKQYPGQFCDVMIPMRANIERMGIERAPIHAFDPESDAAKSYLALWTEIERRTNLIKPIQDRKPSISAYPCSDN</sequence>
<dbReference type="OrthoDB" id="9785810at2"/>
<proteinExistence type="predicted"/>
<reference evidence="3" key="1">
    <citation type="submission" date="2017-04" db="EMBL/GenBank/DDBJ databases">
        <authorList>
            <person name="Varghese N."/>
            <person name="Submissions S."/>
        </authorList>
    </citation>
    <scope>NUCLEOTIDE SEQUENCE [LARGE SCALE GENOMIC DNA]</scope>
    <source>
        <strain evidence="3">K3S</strain>
    </source>
</reference>
<dbReference type="PANTHER" id="PTHR13696:SF52">
    <property type="entry name" value="PARA FAMILY PROTEIN CT_582"/>
    <property type="match status" value="1"/>
</dbReference>
<name>A0A1X7ELF6_9BACT</name>
<gene>
    <name evidence="2" type="ORF">SAMN06295933_3123</name>
</gene>
<dbReference type="Gene3D" id="3.40.50.300">
    <property type="entry name" value="P-loop containing nucleotide triphosphate hydrolases"/>
    <property type="match status" value="1"/>
</dbReference>
<dbReference type="Pfam" id="PF13614">
    <property type="entry name" value="AAA_31"/>
    <property type="match status" value="1"/>
</dbReference>
<protein>
    <submittedName>
        <fullName evidence="2">Cellulose biosynthesis protein BcsQ</fullName>
    </submittedName>
</protein>
<dbReference type="STRING" id="1519643.SAMN06295933_3123"/>
<dbReference type="InterPro" id="IPR025669">
    <property type="entry name" value="AAA_dom"/>
</dbReference>
<dbReference type="PANTHER" id="PTHR13696">
    <property type="entry name" value="P-LOOP CONTAINING NUCLEOSIDE TRIPHOSPHATE HYDROLASE"/>
    <property type="match status" value="1"/>
</dbReference>
<dbReference type="AlphaFoldDB" id="A0A1X7ELF6"/>
<evidence type="ECO:0000313" key="2">
    <source>
        <dbReference type="EMBL" id="SMF35888.1"/>
    </source>
</evidence>
<dbReference type="InterPro" id="IPR050678">
    <property type="entry name" value="DNA_Partitioning_ATPase"/>
</dbReference>
<organism evidence="2 3">
    <name type="scientific">Desulfovibrio gilichinskyi</name>
    <dbReference type="NCBI Taxonomy" id="1519643"/>
    <lineage>
        <taxon>Bacteria</taxon>
        <taxon>Pseudomonadati</taxon>
        <taxon>Thermodesulfobacteriota</taxon>
        <taxon>Desulfovibrionia</taxon>
        <taxon>Desulfovibrionales</taxon>
        <taxon>Desulfovibrionaceae</taxon>
        <taxon>Desulfovibrio</taxon>
    </lineage>
</organism>
<dbReference type="CDD" id="cd02042">
    <property type="entry name" value="ParAB_family"/>
    <property type="match status" value="1"/>
</dbReference>
<dbReference type="SUPFAM" id="SSF52540">
    <property type="entry name" value="P-loop containing nucleoside triphosphate hydrolases"/>
    <property type="match status" value="1"/>
</dbReference>
<accession>A0A1X7ELF6</accession>
<dbReference type="RefSeq" id="WP_085103871.1">
    <property type="nucleotide sequence ID" value="NZ_FWZU01000005.1"/>
</dbReference>
<dbReference type="EMBL" id="FWZU01000005">
    <property type="protein sequence ID" value="SMF35888.1"/>
    <property type="molecule type" value="Genomic_DNA"/>
</dbReference>